<evidence type="ECO:0000313" key="4">
    <source>
        <dbReference type="Proteomes" id="UP000318571"/>
    </source>
</evidence>
<keyword evidence="2" id="KW-1133">Transmembrane helix</keyword>
<dbReference type="Gene3D" id="3.40.50.410">
    <property type="entry name" value="von Willebrand factor, type A domain"/>
    <property type="match status" value="1"/>
</dbReference>
<dbReference type="InterPro" id="IPR036465">
    <property type="entry name" value="vWFA_dom_sf"/>
</dbReference>
<evidence type="ECO:0000256" key="1">
    <source>
        <dbReference type="SAM" id="MobiDB-lite"/>
    </source>
</evidence>
<keyword evidence="4" id="KW-1185">Reference proteome</keyword>
<dbReference type="STRING" id="6832.A0A553PEY0"/>
<dbReference type="GO" id="GO:0032991">
    <property type="term" value="C:protein-containing complex"/>
    <property type="evidence" value="ECO:0007669"/>
    <property type="project" value="UniProtKB-ARBA"/>
</dbReference>
<protein>
    <recommendedName>
        <fullName evidence="5">VWFA domain-containing protein</fullName>
    </recommendedName>
</protein>
<dbReference type="AlphaFoldDB" id="A0A553PEY0"/>
<name>A0A553PEY0_TIGCA</name>
<feature type="compositionally biased region" description="Low complexity" evidence="1">
    <location>
        <begin position="1038"/>
        <end position="1050"/>
    </location>
</feature>
<feature type="compositionally biased region" description="Polar residues" evidence="1">
    <location>
        <begin position="1058"/>
        <end position="1068"/>
    </location>
</feature>
<evidence type="ECO:0000313" key="3">
    <source>
        <dbReference type="EMBL" id="TRY76245.1"/>
    </source>
</evidence>
<gene>
    <name evidence="3" type="ORF">TCAL_07991</name>
</gene>
<feature type="region of interest" description="Disordered" evidence="1">
    <location>
        <begin position="1017"/>
        <end position="1069"/>
    </location>
</feature>
<proteinExistence type="predicted"/>
<accession>A0A553PEY0</accession>
<sequence>MTEEKICYDVVMKSSLDSLIFGRTDPGCDDEFTLLTSTSQRLGTLFNGRFHDVTIILPIAWAGSECVSHHLEGVSVSNWVLSKAFHPDFEVDQPHPIFGPEQPWSKQFGPCGQSGLGVTVPFTILADVKNLTRTTELRIFQEWLRNRYGVFPEFGFANDLMYPEWTTDYETDGHGEAGHLIRNEACNLTSVQQNEYSGESRLLNRKRSRPVANNSELNHMGICNTRAPSTNYDRYAPTKQNLLCEGKSAMEIISNHQDFHSRHGTSTEGKDSEFKKTHSILNQLSSRYHSPRFHLVLPSSNLRILLVLDISEQMTNTWTKTRDALFRFILLLPPGIELGIITFDHEARINTPPTLVDQASLTRSRGPGFLPSDFTQFGGRYMVNVHHKSRFLQRTSLSLVSILNEVGLSNLYVCHERQLIWSGQVVEGTFRVEDELNHNLWIVLTTSFKEDVESFQVTSPSGKEYVFPKYDHSIVYFSMNGANEPGIWSYSTKMHRTVQEGIEFSIEVFGEHSHHNAIPDQNEDFGITIRTWVMARTDRLTFLNASKSSHELSQSSEHPVLLFAEVTQDNLPIQNAKVVAEVLKPGVAGAKGAIFLNLRDDGLGYPDITAKDGIYSGYLTDFSAESGTYELSVSVTDNAGQARVSKPFGKSNYECCGSALPNYYTIPTPTFERIVIGESFHLATSASYFVRNGSPHIKDDFPPNRVTDLRVKGYQNNTLGVILQWTAPGDDLSNGKAARYEIRAYTTKASAAQFEEGIPVETQAIPVPESRGTSQEALVMVPWANQVFYYVIVAHDGAGSRSLTSNLAQAFVLEITTTTHMEMSFRVVNESAPSHELDRLSSQIAASSSSWIDKETMVYLMAGGITAFVLILTLLLLMAVCKTNKRKKSQSSISKSSIRGPFVLNKSVVVDKSAYDVWNSSASSSKVLNQNALPDTRDDYGPISWPYQTSIHTLSTQAPPIGGNGTPTSLIMSSSSHHHLSAHQIVGLPIHSNDLEMSSNSTGHSPTYNAWRNSTIVVGGPNRRAGPPPAGSDSGATHSTDCSNSSSGSTDSDHNSDKNVYNVPSSTVSKDREFKLNLKDLDQRTKIPASLSVASITFERDRKKRQESLV</sequence>
<keyword evidence="2" id="KW-0472">Membrane</keyword>
<dbReference type="SUPFAM" id="SSF53300">
    <property type="entry name" value="vWA-like"/>
    <property type="match status" value="1"/>
</dbReference>
<dbReference type="Proteomes" id="UP000318571">
    <property type="component" value="Chromosome 5"/>
</dbReference>
<reference evidence="3 4" key="1">
    <citation type="journal article" date="2018" name="Nat. Ecol. Evol.">
        <title>Genomic signatures of mitonuclear coevolution across populations of Tigriopus californicus.</title>
        <authorList>
            <person name="Barreto F.S."/>
            <person name="Watson E.T."/>
            <person name="Lima T.G."/>
            <person name="Willett C.S."/>
            <person name="Edmands S."/>
            <person name="Li W."/>
            <person name="Burton R.S."/>
        </authorList>
    </citation>
    <scope>NUCLEOTIDE SEQUENCE [LARGE SCALE GENOMIC DNA]</scope>
    <source>
        <strain evidence="3 4">San Diego</strain>
    </source>
</reference>
<feature type="transmembrane region" description="Helical" evidence="2">
    <location>
        <begin position="857"/>
        <end position="881"/>
    </location>
</feature>
<organism evidence="3 4">
    <name type="scientific">Tigriopus californicus</name>
    <name type="common">Marine copepod</name>
    <dbReference type="NCBI Taxonomy" id="6832"/>
    <lineage>
        <taxon>Eukaryota</taxon>
        <taxon>Metazoa</taxon>
        <taxon>Ecdysozoa</taxon>
        <taxon>Arthropoda</taxon>
        <taxon>Crustacea</taxon>
        <taxon>Multicrustacea</taxon>
        <taxon>Hexanauplia</taxon>
        <taxon>Copepoda</taxon>
        <taxon>Harpacticoida</taxon>
        <taxon>Harpacticidae</taxon>
        <taxon>Tigriopus</taxon>
    </lineage>
</organism>
<feature type="region of interest" description="Disordered" evidence="1">
    <location>
        <begin position="955"/>
        <end position="976"/>
    </location>
</feature>
<evidence type="ECO:0000256" key="2">
    <source>
        <dbReference type="SAM" id="Phobius"/>
    </source>
</evidence>
<keyword evidence="2" id="KW-0812">Transmembrane</keyword>
<dbReference type="EMBL" id="VCGU01000004">
    <property type="protein sequence ID" value="TRY76245.1"/>
    <property type="molecule type" value="Genomic_DNA"/>
</dbReference>
<comment type="caution">
    <text evidence="3">The sequence shown here is derived from an EMBL/GenBank/DDBJ whole genome shotgun (WGS) entry which is preliminary data.</text>
</comment>
<evidence type="ECO:0008006" key="5">
    <source>
        <dbReference type="Google" id="ProtNLM"/>
    </source>
</evidence>